<evidence type="ECO:0000313" key="2">
    <source>
        <dbReference type="Proteomes" id="UP000694892"/>
    </source>
</evidence>
<proteinExistence type="predicted"/>
<gene>
    <name evidence="1" type="ORF">XELAEV_18037242mg</name>
</gene>
<evidence type="ECO:0000313" key="1">
    <source>
        <dbReference type="EMBL" id="OCT70318.1"/>
    </source>
</evidence>
<organism evidence="1 2">
    <name type="scientific">Xenopus laevis</name>
    <name type="common">African clawed frog</name>
    <dbReference type="NCBI Taxonomy" id="8355"/>
    <lineage>
        <taxon>Eukaryota</taxon>
        <taxon>Metazoa</taxon>
        <taxon>Chordata</taxon>
        <taxon>Craniata</taxon>
        <taxon>Vertebrata</taxon>
        <taxon>Euteleostomi</taxon>
        <taxon>Amphibia</taxon>
        <taxon>Batrachia</taxon>
        <taxon>Anura</taxon>
        <taxon>Pipoidea</taxon>
        <taxon>Pipidae</taxon>
        <taxon>Xenopodinae</taxon>
        <taxon>Xenopus</taxon>
        <taxon>Xenopus</taxon>
    </lineage>
</organism>
<name>A0A974CBY6_XENLA</name>
<dbReference type="EMBL" id="CM004479">
    <property type="protein sequence ID" value="OCT70318.1"/>
    <property type="molecule type" value="Genomic_DNA"/>
</dbReference>
<dbReference type="Proteomes" id="UP000694892">
    <property type="component" value="Chromosome 7S"/>
</dbReference>
<protein>
    <submittedName>
        <fullName evidence="1">Uncharacterized protein</fullName>
    </submittedName>
</protein>
<accession>A0A974CBY6</accession>
<dbReference type="AlphaFoldDB" id="A0A974CBY6"/>
<reference evidence="2" key="1">
    <citation type="journal article" date="2016" name="Nature">
        <title>Genome evolution in the allotetraploid frog Xenopus laevis.</title>
        <authorList>
            <person name="Session A.M."/>
            <person name="Uno Y."/>
            <person name="Kwon T."/>
            <person name="Chapman J.A."/>
            <person name="Toyoda A."/>
            <person name="Takahashi S."/>
            <person name="Fukui A."/>
            <person name="Hikosaka A."/>
            <person name="Suzuki A."/>
            <person name="Kondo M."/>
            <person name="van Heeringen S.J."/>
            <person name="Quigley I."/>
            <person name="Heinz S."/>
            <person name="Ogino H."/>
            <person name="Ochi H."/>
            <person name="Hellsten U."/>
            <person name="Lyons J.B."/>
            <person name="Simakov O."/>
            <person name="Putnam N."/>
            <person name="Stites J."/>
            <person name="Kuroki Y."/>
            <person name="Tanaka T."/>
            <person name="Michiue T."/>
            <person name="Watanabe M."/>
            <person name="Bogdanovic O."/>
            <person name="Lister R."/>
            <person name="Georgiou G."/>
            <person name="Paranjpe S.S."/>
            <person name="van Kruijsbergen I."/>
            <person name="Shu S."/>
            <person name="Carlson J."/>
            <person name="Kinoshita T."/>
            <person name="Ohta Y."/>
            <person name="Mawaribuchi S."/>
            <person name="Jenkins J."/>
            <person name="Grimwood J."/>
            <person name="Schmutz J."/>
            <person name="Mitros T."/>
            <person name="Mozaffari S.V."/>
            <person name="Suzuki Y."/>
            <person name="Haramoto Y."/>
            <person name="Yamamoto T.S."/>
            <person name="Takagi C."/>
            <person name="Heald R."/>
            <person name="Miller K."/>
            <person name="Haudenschild C."/>
            <person name="Kitzman J."/>
            <person name="Nakayama T."/>
            <person name="Izutsu Y."/>
            <person name="Robert J."/>
            <person name="Fortriede J."/>
            <person name="Burns K."/>
            <person name="Lotay V."/>
            <person name="Karimi K."/>
            <person name="Yasuoka Y."/>
            <person name="Dichmann D.S."/>
            <person name="Flajnik M.F."/>
            <person name="Houston D.W."/>
            <person name="Shendure J."/>
            <person name="DuPasquier L."/>
            <person name="Vize P.D."/>
            <person name="Zorn A.M."/>
            <person name="Ito M."/>
            <person name="Marcotte E.M."/>
            <person name="Wallingford J.B."/>
            <person name="Ito Y."/>
            <person name="Asashima M."/>
            <person name="Ueno N."/>
            <person name="Matsuda Y."/>
            <person name="Veenstra G.J."/>
            <person name="Fujiyama A."/>
            <person name="Harland R.M."/>
            <person name="Taira M."/>
            <person name="Rokhsar D.S."/>
        </authorList>
    </citation>
    <scope>NUCLEOTIDE SEQUENCE [LARGE SCALE GENOMIC DNA]</scope>
    <source>
        <strain evidence="2">J</strain>
    </source>
</reference>
<sequence length="142" mass="15968">MLTQLWRAWVHSRAPLRPGPGTGVPPVPPDDSPASNSNKCYLNMTKIYLIQPNALGNSCCFDCGTPRHSLHRQFVSIGHFLEPWRCTDSLWQTTWPSGPLHDSPIRCSLQIKKQEPNEGVLEEKEILLFLDPLQCCVLTTCS</sequence>